<dbReference type="OrthoDB" id="6048568at2759"/>
<protein>
    <submittedName>
        <fullName evidence="2">Uncharacterized protein</fullName>
    </submittedName>
</protein>
<name>A0A6J8ABX9_MYTCO</name>
<evidence type="ECO:0000313" key="3">
    <source>
        <dbReference type="Proteomes" id="UP000507470"/>
    </source>
</evidence>
<gene>
    <name evidence="2" type="ORF">MCOR_5991</name>
</gene>
<reference evidence="2 3" key="1">
    <citation type="submission" date="2020-06" db="EMBL/GenBank/DDBJ databases">
        <authorList>
            <person name="Li R."/>
            <person name="Bekaert M."/>
        </authorList>
    </citation>
    <scope>NUCLEOTIDE SEQUENCE [LARGE SCALE GENOMIC DNA]</scope>
    <source>
        <strain evidence="3">wild</strain>
    </source>
</reference>
<feature type="region of interest" description="Disordered" evidence="1">
    <location>
        <begin position="126"/>
        <end position="161"/>
    </location>
</feature>
<keyword evidence="3" id="KW-1185">Reference proteome</keyword>
<accession>A0A6J8ABX9</accession>
<feature type="compositionally biased region" description="Basic and acidic residues" evidence="1">
    <location>
        <begin position="152"/>
        <end position="161"/>
    </location>
</feature>
<evidence type="ECO:0000313" key="2">
    <source>
        <dbReference type="EMBL" id="CAC5365242.1"/>
    </source>
</evidence>
<evidence type="ECO:0000256" key="1">
    <source>
        <dbReference type="SAM" id="MobiDB-lite"/>
    </source>
</evidence>
<proteinExistence type="predicted"/>
<sequence>MAQQINRIGNIHLYIWLGTCDLKKYDDKFISLSTEQNIIQQTTDSEIVEFLKSYPGCKVTFLEIQPYSITVINGYKNTNENPLSFKNQEEHLIKNVEELNNNIRYINSTLDTSSPNFAIDINHHPQEKTSKSKTNNHQRQLHVQTLQGRKSPKTDVIKKLA</sequence>
<organism evidence="2 3">
    <name type="scientific">Mytilus coruscus</name>
    <name type="common">Sea mussel</name>
    <dbReference type="NCBI Taxonomy" id="42192"/>
    <lineage>
        <taxon>Eukaryota</taxon>
        <taxon>Metazoa</taxon>
        <taxon>Spiralia</taxon>
        <taxon>Lophotrochozoa</taxon>
        <taxon>Mollusca</taxon>
        <taxon>Bivalvia</taxon>
        <taxon>Autobranchia</taxon>
        <taxon>Pteriomorphia</taxon>
        <taxon>Mytilida</taxon>
        <taxon>Mytiloidea</taxon>
        <taxon>Mytilidae</taxon>
        <taxon>Mytilinae</taxon>
        <taxon>Mytilus</taxon>
    </lineage>
</organism>
<dbReference type="EMBL" id="CACVKT020001106">
    <property type="protein sequence ID" value="CAC5365242.1"/>
    <property type="molecule type" value="Genomic_DNA"/>
</dbReference>
<dbReference type="Proteomes" id="UP000507470">
    <property type="component" value="Unassembled WGS sequence"/>
</dbReference>
<dbReference type="AlphaFoldDB" id="A0A6J8ABX9"/>